<organism evidence="6 7">
    <name type="scientific">Leucobacter chromiisoli</name>
    <dbReference type="NCBI Taxonomy" id="2796471"/>
    <lineage>
        <taxon>Bacteria</taxon>
        <taxon>Bacillati</taxon>
        <taxon>Actinomycetota</taxon>
        <taxon>Actinomycetes</taxon>
        <taxon>Micrococcales</taxon>
        <taxon>Microbacteriaceae</taxon>
        <taxon>Leucobacter</taxon>
    </lineage>
</organism>
<dbReference type="SUPFAM" id="SSF53850">
    <property type="entry name" value="Periplasmic binding protein-like II"/>
    <property type="match status" value="1"/>
</dbReference>
<sequence>MRRTAIAALALGALVVTGCAGDPDNGGDPTSAGPIVVAIPGDIDNFDPHTNQQIIFEYSIRELVFSSLVSFDVDLNLEPDLATYEVNEDATEFTFELNPDAVFHDGTPVNADAVIESLERAGSAEDSIWSGRLADVASYEAPDEDTVVITLNSPDASFLSGLASIAIMAPSSFDDATSTPVGSGPFTFTSWAANTEIVLDRFADYYGDAGASEQIVLRPTTDEQVALNNLYSGDIDIIASVTSSAAEQVDTGRAQLVEPASSNRLSLIEYNSSGVLSDPLVRQALAHALDKEAIRDIAYGGGGSPAWSPLPENSWAFSEQEGYEYDLDRARELLDEAGVEDLSFTLDILSGYPEAEQIARVWQSSLAEIGVTLTPNVTEMSVWLDAYVSRDYDAIWNAFNVSVDPHSYFDIIMNPHLNDDYQNQEVSDLVAESIATPDEAERAEIYAQLQKILVDELPVMVVQSTPIYSVAATDVEDYSVNPLSWPILRDAVATN</sequence>
<evidence type="ECO:0000256" key="3">
    <source>
        <dbReference type="ARBA" id="ARBA00022729"/>
    </source>
</evidence>
<evidence type="ECO:0000256" key="1">
    <source>
        <dbReference type="ARBA" id="ARBA00005695"/>
    </source>
</evidence>
<dbReference type="InterPro" id="IPR030678">
    <property type="entry name" value="Peptide/Ni-bd"/>
</dbReference>
<dbReference type="CDD" id="cd00995">
    <property type="entry name" value="PBP2_NikA_DppA_OppA_like"/>
    <property type="match status" value="1"/>
</dbReference>
<dbReference type="EMBL" id="JAEHOH010000030">
    <property type="protein sequence ID" value="MBK0420433.1"/>
    <property type="molecule type" value="Genomic_DNA"/>
</dbReference>
<dbReference type="GO" id="GO:1904680">
    <property type="term" value="F:peptide transmembrane transporter activity"/>
    <property type="evidence" value="ECO:0007669"/>
    <property type="project" value="TreeGrafter"/>
</dbReference>
<name>A0A934QAB1_9MICO</name>
<comment type="caution">
    <text evidence="6">The sequence shown here is derived from an EMBL/GenBank/DDBJ whole genome shotgun (WGS) entry which is preliminary data.</text>
</comment>
<feature type="signal peptide" evidence="4">
    <location>
        <begin position="1"/>
        <end position="20"/>
    </location>
</feature>
<dbReference type="Pfam" id="PF00496">
    <property type="entry name" value="SBP_bac_5"/>
    <property type="match status" value="1"/>
</dbReference>
<dbReference type="InterPro" id="IPR000914">
    <property type="entry name" value="SBP_5_dom"/>
</dbReference>
<dbReference type="AlphaFoldDB" id="A0A934QAB1"/>
<proteinExistence type="inferred from homology"/>
<dbReference type="GO" id="GO:0043190">
    <property type="term" value="C:ATP-binding cassette (ABC) transporter complex"/>
    <property type="evidence" value="ECO:0007669"/>
    <property type="project" value="InterPro"/>
</dbReference>
<evidence type="ECO:0000313" key="6">
    <source>
        <dbReference type="EMBL" id="MBK0420433.1"/>
    </source>
</evidence>
<dbReference type="PIRSF" id="PIRSF002741">
    <property type="entry name" value="MppA"/>
    <property type="match status" value="1"/>
</dbReference>
<dbReference type="PROSITE" id="PS51257">
    <property type="entry name" value="PROKAR_LIPOPROTEIN"/>
    <property type="match status" value="1"/>
</dbReference>
<dbReference type="PANTHER" id="PTHR30290:SF9">
    <property type="entry name" value="OLIGOPEPTIDE-BINDING PROTEIN APPA"/>
    <property type="match status" value="1"/>
</dbReference>
<dbReference type="Proteomes" id="UP000608530">
    <property type="component" value="Unassembled WGS sequence"/>
</dbReference>
<dbReference type="Gene3D" id="3.40.190.10">
    <property type="entry name" value="Periplasmic binding protein-like II"/>
    <property type="match status" value="1"/>
</dbReference>
<evidence type="ECO:0000259" key="5">
    <source>
        <dbReference type="Pfam" id="PF00496"/>
    </source>
</evidence>
<evidence type="ECO:0000256" key="4">
    <source>
        <dbReference type="SAM" id="SignalP"/>
    </source>
</evidence>
<gene>
    <name evidence="6" type="ORF">JD276_15495</name>
</gene>
<comment type="similarity">
    <text evidence="1">Belongs to the bacterial solute-binding protein 5 family.</text>
</comment>
<dbReference type="InterPro" id="IPR039424">
    <property type="entry name" value="SBP_5"/>
</dbReference>
<feature type="domain" description="Solute-binding protein family 5" evidence="5">
    <location>
        <begin position="77"/>
        <end position="410"/>
    </location>
</feature>
<dbReference type="GO" id="GO:0042597">
    <property type="term" value="C:periplasmic space"/>
    <property type="evidence" value="ECO:0007669"/>
    <property type="project" value="UniProtKB-ARBA"/>
</dbReference>
<evidence type="ECO:0000256" key="2">
    <source>
        <dbReference type="ARBA" id="ARBA00022448"/>
    </source>
</evidence>
<dbReference type="RefSeq" id="WP_200116572.1">
    <property type="nucleotide sequence ID" value="NZ_JAEHOH010000030.1"/>
</dbReference>
<dbReference type="GO" id="GO:0015833">
    <property type="term" value="P:peptide transport"/>
    <property type="evidence" value="ECO:0007669"/>
    <property type="project" value="TreeGrafter"/>
</dbReference>
<evidence type="ECO:0000313" key="7">
    <source>
        <dbReference type="Proteomes" id="UP000608530"/>
    </source>
</evidence>
<dbReference type="Gene3D" id="3.10.105.10">
    <property type="entry name" value="Dipeptide-binding Protein, Domain 3"/>
    <property type="match status" value="1"/>
</dbReference>
<keyword evidence="3 4" id="KW-0732">Signal</keyword>
<feature type="chain" id="PRO_5039107718" evidence="4">
    <location>
        <begin position="21"/>
        <end position="495"/>
    </location>
</feature>
<keyword evidence="7" id="KW-1185">Reference proteome</keyword>
<protein>
    <submittedName>
        <fullName evidence="6">ABC transporter substrate-binding protein</fullName>
    </submittedName>
</protein>
<keyword evidence="2" id="KW-0813">Transport</keyword>
<accession>A0A934QAB1</accession>
<reference evidence="6" key="1">
    <citation type="submission" date="2020-12" db="EMBL/GenBank/DDBJ databases">
        <title>Leucobacter sp. CAS1, isolated from Chromium sludge.</title>
        <authorList>
            <person name="Xu Z."/>
        </authorList>
    </citation>
    <scope>NUCLEOTIDE SEQUENCE</scope>
    <source>
        <strain evidence="6">CSA1</strain>
    </source>
</reference>
<dbReference type="PANTHER" id="PTHR30290">
    <property type="entry name" value="PERIPLASMIC BINDING COMPONENT OF ABC TRANSPORTER"/>
    <property type="match status" value="1"/>
</dbReference>